<evidence type="ECO:0000256" key="13">
    <source>
        <dbReference type="ARBA" id="ARBA00042383"/>
    </source>
</evidence>
<accession>A0A327ZT67</accession>
<keyword evidence="2" id="KW-0963">Cytoplasm</keyword>
<feature type="modified residue" description="4-aspartylphosphate" evidence="14">
    <location>
        <position position="53"/>
    </location>
</feature>
<comment type="caution">
    <text evidence="18">The sequence shown here is derived from an EMBL/GenBank/DDBJ whole genome shotgun (WGS) entry which is preliminary data.</text>
</comment>
<dbReference type="GO" id="GO:0032993">
    <property type="term" value="C:protein-DNA complex"/>
    <property type="evidence" value="ECO:0007669"/>
    <property type="project" value="TreeGrafter"/>
</dbReference>
<dbReference type="PROSITE" id="PS50110">
    <property type="entry name" value="RESPONSE_REGULATORY"/>
    <property type="match status" value="1"/>
</dbReference>
<dbReference type="Pfam" id="PF00072">
    <property type="entry name" value="Response_reg"/>
    <property type="match status" value="1"/>
</dbReference>
<dbReference type="PANTHER" id="PTHR48111:SF49">
    <property type="entry name" value="HEME RESPONSE REGULATOR HSSR"/>
    <property type="match status" value="1"/>
</dbReference>
<evidence type="ECO:0000256" key="11">
    <source>
        <dbReference type="ARBA" id="ARBA00039976"/>
    </source>
</evidence>
<name>A0A327ZT67_9STAP</name>
<comment type="function">
    <text evidence="10">Member of the two-component regulatory system HssS/HssR involved in intracellular heme homeostasis and tempering of staphylococcal virulence. Phosphorylated HssR binds to a direct repeat sequence within hrtAB promoter and activates the expression of hrtAB, an efflux pump, in response to extracellular heme, hemin, hemoglobin or blood.</text>
</comment>
<evidence type="ECO:0000256" key="1">
    <source>
        <dbReference type="ARBA" id="ARBA00004496"/>
    </source>
</evidence>
<evidence type="ECO:0000256" key="3">
    <source>
        <dbReference type="ARBA" id="ARBA00022553"/>
    </source>
</evidence>
<dbReference type="Proteomes" id="UP000249808">
    <property type="component" value="Unassembled WGS sequence"/>
</dbReference>
<dbReference type="InterPro" id="IPR036388">
    <property type="entry name" value="WH-like_DNA-bd_sf"/>
</dbReference>
<dbReference type="GO" id="GO:0000156">
    <property type="term" value="F:phosphorelay response regulator activity"/>
    <property type="evidence" value="ECO:0007669"/>
    <property type="project" value="TreeGrafter"/>
</dbReference>
<dbReference type="InterPro" id="IPR001789">
    <property type="entry name" value="Sig_transdc_resp-reg_receiver"/>
</dbReference>
<dbReference type="InterPro" id="IPR001867">
    <property type="entry name" value="OmpR/PhoB-type_DNA-bd"/>
</dbReference>
<dbReference type="GO" id="GO:0006355">
    <property type="term" value="P:regulation of DNA-templated transcription"/>
    <property type="evidence" value="ECO:0007669"/>
    <property type="project" value="InterPro"/>
</dbReference>
<dbReference type="SMART" id="SM00862">
    <property type="entry name" value="Trans_reg_C"/>
    <property type="match status" value="1"/>
</dbReference>
<evidence type="ECO:0000256" key="9">
    <source>
        <dbReference type="ARBA" id="ARBA00023163"/>
    </source>
</evidence>
<dbReference type="SUPFAM" id="SSF46894">
    <property type="entry name" value="C-terminal effector domain of the bipartite response regulators"/>
    <property type="match status" value="1"/>
</dbReference>
<feature type="domain" description="OmpR/PhoB-type" evidence="17">
    <location>
        <begin position="124"/>
        <end position="222"/>
    </location>
</feature>
<dbReference type="EMBL" id="PZJH01000003">
    <property type="protein sequence ID" value="RAK44694.1"/>
    <property type="molecule type" value="Genomic_DNA"/>
</dbReference>
<dbReference type="FunFam" id="1.10.10.10:FF:000018">
    <property type="entry name" value="DNA-binding response regulator ResD"/>
    <property type="match status" value="1"/>
</dbReference>
<dbReference type="RefSeq" id="WP_111716081.1">
    <property type="nucleotide sequence ID" value="NZ_JBHSSR010000013.1"/>
</dbReference>
<dbReference type="CDD" id="cd00383">
    <property type="entry name" value="trans_reg_C"/>
    <property type="match status" value="1"/>
</dbReference>
<dbReference type="InterPro" id="IPR011006">
    <property type="entry name" value="CheY-like_superfamily"/>
</dbReference>
<organism evidence="18 19">
    <name type="scientific">Macrococcus epidermidis</name>
    <dbReference type="NCBI Taxonomy" id="1902580"/>
    <lineage>
        <taxon>Bacteria</taxon>
        <taxon>Bacillati</taxon>
        <taxon>Bacillota</taxon>
        <taxon>Bacilli</taxon>
        <taxon>Bacillales</taxon>
        <taxon>Staphylococcaceae</taxon>
        <taxon>Macrococcus</taxon>
    </lineage>
</organism>
<evidence type="ECO:0000256" key="14">
    <source>
        <dbReference type="PROSITE-ProRule" id="PRU00169"/>
    </source>
</evidence>
<evidence type="ECO:0000256" key="12">
    <source>
        <dbReference type="ARBA" id="ARBA00040489"/>
    </source>
</evidence>
<dbReference type="GO" id="GO:0005829">
    <property type="term" value="C:cytosol"/>
    <property type="evidence" value="ECO:0007669"/>
    <property type="project" value="TreeGrafter"/>
</dbReference>
<dbReference type="Gene3D" id="6.10.250.690">
    <property type="match status" value="1"/>
</dbReference>
<evidence type="ECO:0000256" key="2">
    <source>
        <dbReference type="ARBA" id="ARBA00022490"/>
    </source>
</evidence>
<keyword evidence="9" id="KW-0804">Transcription</keyword>
<comment type="subcellular location">
    <subcellularLocation>
        <location evidence="1">Cytoplasm</location>
    </subcellularLocation>
</comment>
<dbReference type="Gene3D" id="1.10.10.10">
    <property type="entry name" value="Winged helix-like DNA-binding domain superfamily/Winged helix DNA-binding domain"/>
    <property type="match status" value="1"/>
</dbReference>
<gene>
    <name evidence="18" type="ORF">BHU61_08245</name>
</gene>
<keyword evidence="8" id="KW-0010">Activator</keyword>
<dbReference type="GO" id="GO:0000976">
    <property type="term" value="F:transcription cis-regulatory region binding"/>
    <property type="evidence" value="ECO:0007669"/>
    <property type="project" value="TreeGrafter"/>
</dbReference>
<protein>
    <recommendedName>
        <fullName evidence="11">Heme response regulator HssR</fullName>
    </recommendedName>
    <alternativeName>
        <fullName evidence="13">Staphylococcal respiratory response protein A</fullName>
    </alternativeName>
    <alternativeName>
        <fullName evidence="12">Transcriptional regulatory protein SrrA</fullName>
    </alternativeName>
</protein>
<dbReference type="Gene3D" id="3.40.50.2300">
    <property type="match status" value="1"/>
</dbReference>
<evidence type="ECO:0000313" key="19">
    <source>
        <dbReference type="Proteomes" id="UP000249808"/>
    </source>
</evidence>
<evidence type="ECO:0000256" key="4">
    <source>
        <dbReference type="ARBA" id="ARBA00023012"/>
    </source>
</evidence>
<feature type="domain" description="Response regulatory" evidence="16">
    <location>
        <begin position="4"/>
        <end position="117"/>
    </location>
</feature>
<evidence type="ECO:0000256" key="15">
    <source>
        <dbReference type="PROSITE-ProRule" id="PRU01091"/>
    </source>
</evidence>
<dbReference type="SUPFAM" id="SSF52172">
    <property type="entry name" value="CheY-like"/>
    <property type="match status" value="1"/>
</dbReference>
<dbReference type="InterPro" id="IPR039420">
    <property type="entry name" value="WalR-like"/>
</dbReference>
<evidence type="ECO:0000256" key="6">
    <source>
        <dbReference type="ARBA" id="ARBA00023026"/>
    </source>
</evidence>
<evidence type="ECO:0000256" key="5">
    <source>
        <dbReference type="ARBA" id="ARBA00023015"/>
    </source>
</evidence>
<keyword evidence="5" id="KW-0805">Transcription regulation</keyword>
<dbReference type="PANTHER" id="PTHR48111">
    <property type="entry name" value="REGULATOR OF RPOS"/>
    <property type="match status" value="1"/>
</dbReference>
<dbReference type="InterPro" id="IPR016032">
    <property type="entry name" value="Sig_transdc_resp-reg_C-effctor"/>
</dbReference>
<dbReference type="SMART" id="SM00448">
    <property type="entry name" value="REC"/>
    <property type="match status" value="1"/>
</dbReference>
<keyword evidence="3 14" id="KW-0597">Phosphoprotein</keyword>
<evidence type="ECO:0000259" key="17">
    <source>
        <dbReference type="PROSITE" id="PS51755"/>
    </source>
</evidence>
<dbReference type="FunFam" id="3.40.50.2300:FF:000001">
    <property type="entry name" value="DNA-binding response regulator PhoB"/>
    <property type="match status" value="1"/>
</dbReference>
<evidence type="ECO:0000256" key="7">
    <source>
        <dbReference type="ARBA" id="ARBA00023125"/>
    </source>
</evidence>
<feature type="DNA-binding region" description="OmpR/PhoB-type" evidence="15">
    <location>
        <begin position="124"/>
        <end position="222"/>
    </location>
</feature>
<reference evidence="18 19" key="1">
    <citation type="journal article" date="2018" name="Front. Microbiol.">
        <title>Description and Comparative Genomics of Macrococcus caseolyticus subsp. hominis subsp. nov., Macrococcus goetzii sp. nov., Macrococcus epidermidis sp. nov., and Macrococcus bohemicus sp. nov., Novel Macrococci From Human Clinical Material With Virulence Potential and Suspected Uptake of Foreign DNA by Natural Transformation.</title>
        <authorList>
            <person name="Maslanova I."/>
            <person name="Wertheimer Z."/>
            <person name="Sedlacek I."/>
            <person name="Svec P."/>
            <person name="Indrakova A."/>
            <person name="Kovarovic V."/>
            <person name="Schumann P."/>
            <person name="Sproer C."/>
            <person name="Kralova S."/>
            <person name="Sedo O."/>
            <person name="Kristofova L."/>
            <person name="Vrbovska V."/>
            <person name="Fuzik T."/>
            <person name="Petras P."/>
            <person name="Zdrahal Z."/>
            <person name="Ruzickova V."/>
            <person name="Doskar J."/>
            <person name="Pantucek R."/>
        </authorList>
    </citation>
    <scope>NUCLEOTIDE SEQUENCE [LARGE SCALE GENOMIC DNA]</scope>
    <source>
        <strain evidence="18 19">01/688</strain>
    </source>
</reference>
<evidence type="ECO:0000313" key="18">
    <source>
        <dbReference type="EMBL" id="RAK44694.1"/>
    </source>
</evidence>
<evidence type="ECO:0000256" key="10">
    <source>
        <dbReference type="ARBA" id="ARBA00037471"/>
    </source>
</evidence>
<evidence type="ECO:0000259" key="16">
    <source>
        <dbReference type="PROSITE" id="PS50110"/>
    </source>
</evidence>
<sequence length="223" mass="25880">MKNKILIVDDEQSIRNQVVEGFIKHHYEVYSAGSGEAALKVLENEKIDLCVVDIMMPGMNGFELCEAIKESHQLPVIMLTARDALGDKRIAFEAGSDDYVTKPFEFDELLFRANAILKRYNLDITSIKIGNVELDQDTYELHIHQDTLYLPRKEFELLYYLVKHQPNIATREQLIEAIWGLDFEGDERTVDVHIKRIRKRLENYDTQMEIVTVRGVGYKVHHV</sequence>
<proteinExistence type="predicted"/>
<keyword evidence="7 15" id="KW-0238">DNA-binding</keyword>
<dbReference type="AlphaFoldDB" id="A0A327ZT67"/>
<evidence type="ECO:0000256" key="8">
    <source>
        <dbReference type="ARBA" id="ARBA00023159"/>
    </source>
</evidence>
<keyword evidence="6" id="KW-0843">Virulence</keyword>
<keyword evidence="4" id="KW-0902">Two-component regulatory system</keyword>
<dbReference type="Pfam" id="PF00486">
    <property type="entry name" value="Trans_reg_C"/>
    <property type="match status" value="1"/>
</dbReference>
<dbReference type="PROSITE" id="PS51755">
    <property type="entry name" value="OMPR_PHOB"/>
    <property type="match status" value="1"/>
</dbReference>
<keyword evidence="19" id="KW-1185">Reference proteome</keyword>
<dbReference type="CDD" id="cd17574">
    <property type="entry name" value="REC_OmpR"/>
    <property type="match status" value="1"/>
</dbReference>